<evidence type="ECO:0000313" key="2">
    <source>
        <dbReference type="Proteomes" id="UP000001542"/>
    </source>
</evidence>
<dbReference type="KEGG" id="tva:4750109"/>
<accession>A2FRQ9</accession>
<dbReference type="InParanoid" id="A2FRQ9"/>
<sequence>MADFIHEIYEFYSESEVHYFSFVRVDNDTIQLPSEPTFDVNKNSINYKMENRSSTDHFSIKNNDNKPHTFAYKFEVIVPKKENIVLTEDGLKNETKSISFASEMFLEINTYTKNDDYVIDMIFYLIYIENQREKTLIFITNDHAQMAYFRYINIKYDPIQYRGSKELNFSCEYEDRYWDPVIIYFNFEKPFFRFDSYNNNAGYIIPISFLETGNYTFTLVTDYNEYHPTFVLNITDPPQVKIENNILEKENYYKTTENSVKLIYDIEFPSNVLYSFNYYFDKNYDSKITEYIYGTNYNEHIERSINLPSSLISNDHKLHYFFNATGLTTETFENSFSLLYHKPIIHLLIDNDKYNPPIYIRSVNDTLSFEYEINDDDPDDDVTTTISIESTSIVQTISKTAPYHETFNIILGNHDLNEETNRILISSIDEYNTPSSPKCYFYFIYKYNRPEIEFQKVNNITQIDDFVRVQCKVRDFRGNGILTTVVNITSDVFNNSKQKECVIEDDLFKDVIIDIPITRNYEYNCTISLYVSNAHDEISSIITSVFQLSDVPTFMAIEKIKKFKHPNKLIPFIYCYNLLQNK</sequence>
<dbReference type="VEuPathDB" id="TrichDB:TVAGG3_0208660"/>
<dbReference type="RefSeq" id="XP_001305328.1">
    <property type="nucleotide sequence ID" value="XM_001305327.1"/>
</dbReference>
<organism evidence="1 2">
    <name type="scientific">Trichomonas vaginalis (strain ATCC PRA-98 / G3)</name>
    <dbReference type="NCBI Taxonomy" id="412133"/>
    <lineage>
        <taxon>Eukaryota</taxon>
        <taxon>Metamonada</taxon>
        <taxon>Parabasalia</taxon>
        <taxon>Trichomonadida</taxon>
        <taxon>Trichomonadidae</taxon>
        <taxon>Trichomonas</taxon>
    </lineage>
</organism>
<dbReference type="Proteomes" id="UP000001542">
    <property type="component" value="Unassembled WGS sequence"/>
</dbReference>
<keyword evidence="2" id="KW-1185">Reference proteome</keyword>
<reference evidence="1" key="1">
    <citation type="submission" date="2006-10" db="EMBL/GenBank/DDBJ databases">
        <authorList>
            <person name="Amadeo P."/>
            <person name="Zhao Q."/>
            <person name="Wortman J."/>
            <person name="Fraser-Liggett C."/>
            <person name="Carlton J."/>
        </authorList>
    </citation>
    <scope>NUCLEOTIDE SEQUENCE</scope>
    <source>
        <strain evidence="1">G3</strain>
    </source>
</reference>
<gene>
    <name evidence="1" type="ORF">TVAG_482740</name>
</gene>
<dbReference type="EMBL" id="DS113969">
    <property type="protein sequence ID" value="EAX92398.1"/>
    <property type="molecule type" value="Genomic_DNA"/>
</dbReference>
<reference evidence="1" key="2">
    <citation type="journal article" date="2007" name="Science">
        <title>Draft genome sequence of the sexually transmitted pathogen Trichomonas vaginalis.</title>
        <authorList>
            <person name="Carlton J.M."/>
            <person name="Hirt R.P."/>
            <person name="Silva J.C."/>
            <person name="Delcher A.L."/>
            <person name="Schatz M."/>
            <person name="Zhao Q."/>
            <person name="Wortman J.R."/>
            <person name="Bidwell S.L."/>
            <person name="Alsmark U.C.M."/>
            <person name="Besteiro S."/>
            <person name="Sicheritz-Ponten T."/>
            <person name="Noel C.J."/>
            <person name="Dacks J.B."/>
            <person name="Foster P.G."/>
            <person name="Simillion C."/>
            <person name="Van de Peer Y."/>
            <person name="Miranda-Saavedra D."/>
            <person name="Barton G.J."/>
            <person name="Westrop G.D."/>
            <person name="Mueller S."/>
            <person name="Dessi D."/>
            <person name="Fiori P.L."/>
            <person name="Ren Q."/>
            <person name="Paulsen I."/>
            <person name="Zhang H."/>
            <person name="Bastida-Corcuera F.D."/>
            <person name="Simoes-Barbosa A."/>
            <person name="Brown M.T."/>
            <person name="Hayes R.D."/>
            <person name="Mukherjee M."/>
            <person name="Okumura C.Y."/>
            <person name="Schneider R."/>
            <person name="Smith A.J."/>
            <person name="Vanacova S."/>
            <person name="Villalvazo M."/>
            <person name="Haas B.J."/>
            <person name="Pertea M."/>
            <person name="Feldblyum T.V."/>
            <person name="Utterback T.R."/>
            <person name="Shu C.L."/>
            <person name="Osoegawa K."/>
            <person name="de Jong P.J."/>
            <person name="Hrdy I."/>
            <person name="Horvathova L."/>
            <person name="Zubacova Z."/>
            <person name="Dolezal P."/>
            <person name="Malik S.B."/>
            <person name="Logsdon J.M. Jr."/>
            <person name="Henze K."/>
            <person name="Gupta A."/>
            <person name="Wang C.C."/>
            <person name="Dunne R.L."/>
            <person name="Upcroft J.A."/>
            <person name="Upcroft P."/>
            <person name="White O."/>
            <person name="Salzberg S.L."/>
            <person name="Tang P."/>
            <person name="Chiu C.-H."/>
            <person name="Lee Y.-S."/>
            <person name="Embley T.M."/>
            <person name="Coombs G.H."/>
            <person name="Mottram J.C."/>
            <person name="Tachezy J."/>
            <person name="Fraser-Liggett C.M."/>
            <person name="Johnson P.J."/>
        </authorList>
    </citation>
    <scope>NUCLEOTIDE SEQUENCE [LARGE SCALE GENOMIC DNA]</scope>
    <source>
        <strain evidence="1">G3</strain>
    </source>
</reference>
<dbReference type="VEuPathDB" id="TrichDB:TVAG_482740"/>
<protein>
    <submittedName>
        <fullName evidence="1">Uncharacterized protein</fullName>
    </submittedName>
</protein>
<proteinExistence type="predicted"/>
<name>A2FRQ9_TRIV3</name>
<evidence type="ECO:0000313" key="1">
    <source>
        <dbReference type="EMBL" id="EAX92398.1"/>
    </source>
</evidence>
<dbReference type="AlphaFoldDB" id="A2FRQ9"/>